<dbReference type="SMART" id="SM00421">
    <property type="entry name" value="HTH_LUXR"/>
    <property type="match status" value="1"/>
</dbReference>
<dbReference type="InterPro" id="IPR036388">
    <property type="entry name" value="WH-like_DNA-bd_sf"/>
</dbReference>
<dbReference type="SUPFAM" id="SSF46894">
    <property type="entry name" value="C-terminal effector domain of the bipartite response regulators"/>
    <property type="match status" value="1"/>
</dbReference>
<keyword evidence="4" id="KW-0812">Transmembrane</keyword>
<feature type="domain" description="HTH luxR-type" evidence="5">
    <location>
        <begin position="410"/>
        <end position="475"/>
    </location>
</feature>
<feature type="transmembrane region" description="Helical" evidence="4">
    <location>
        <begin position="205"/>
        <end position="227"/>
    </location>
</feature>
<dbReference type="GO" id="GO:0006355">
    <property type="term" value="P:regulation of DNA-templated transcription"/>
    <property type="evidence" value="ECO:0007669"/>
    <property type="project" value="InterPro"/>
</dbReference>
<keyword evidence="4" id="KW-0472">Membrane</keyword>
<accession>A0A9D1A1H8</accession>
<evidence type="ECO:0000313" key="6">
    <source>
        <dbReference type="EMBL" id="HIR01913.1"/>
    </source>
</evidence>
<dbReference type="PANTHER" id="PTHR44688:SF16">
    <property type="entry name" value="DNA-BINDING TRANSCRIPTIONAL ACTIVATOR DEVR_DOSR"/>
    <property type="match status" value="1"/>
</dbReference>
<dbReference type="InterPro" id="IPR000792">
    <property type="entry name" value="Tscrpt_reg_LuxR_C"/>
</dbReference>
<feature type="transmembrane region" description="Helical" evidence="4">
    <location>
        <begin position="135"/>
        <end position="153"/>
    </location>
</feature>
<dbReference type="PRINTS" id="PR00038">
    <property type="entry name" value="HTHLUXR"/>
</dbReference>
<dbReference type="CDD" id="cd06170">
    <property type="entry name" value="LuxR_C_like"/>
    <property type="match status" value="1"/>
</dbReference>
<feature type="transmembrane region" description="Helical" evidence="4">
    <location>
        <begin position="80"/>
        <end position="99"/>
    </location>
</feature>
<keyword evidence="2" id="KW-0238">DNA-binding</keyword>
<feature type="transmembrane region" description="Helical" evidence="4">
    <location>
        <begin position="21"/>
        <end position="40"/>
    </location>
</feature>
<feature type="transmembrane region" description="Helical" evidence="4">
    <location>
        <begin position="264"/>
        <end position="280"/>
    </location>
</feature>
<reference evidence="6" key="1">
    <citation type="submission" date="2020-10" db="EMBL/GenBank/DDBJ databases">
        <authorList>
            <person name="Gilroy R."/>
        </authorList>
    </citation>
    <scope>NUCLEOTIDE SEQUENCE</scope>
    <source>
        <strain evidence="6">ChiGjej1B1-2707</strain>
    </source>
</reference>
<feature type="transmembrane region" description="Helical" evidence="4">
    <location>
        <begin position="239"/>
        <end position="257"/>
    </location>
</feature>
<feature type="transmembrane region" description="Helical" evidence="4">
    <location>
        <begin position="52"/>
        <end position="68"/>
    </location>
</feature>
<comment type="caution">
    <text evidence="6">The sequence shown here is derived from an EMBL/GenBank/DDBJ whole genome shotgun (WGS) entry which is preliminary data.</text>
</comment>
<dbReference type="PANTHER" id="PTHR44688">
    <property type="entry name" value="DNA-BINDING TRANSCRIPTIONAL ACTIVATOR DEVR_DOSR"/>
    <property type="match status" value="1"/>
</dbReference>
<keyword evidence="3" id="KW-0804">Transcription</keyword>
<dbReference type="Pfam" id="PF00196">
    <property type="entry name" value="GerE"/>
    <property type="match status" value="1"/>
</dbReference>
<dbReference type="InterPro" id="IPR016032">
    <property type="entry name" value="Sig_transdc_resp-reg_C-effctor"/>
</dbReference>
<dbReference type="Gene3D" id="1.10.10.10">
    <property type="entry name" value="Winged helix-like DNA-binding domain superfamily/Winged helix DNA-binding domain"/>
    <property type="match status" value="1"/>
</dbReference>
<dbReference type="PROSITE" id="PS50043">
    <property type="entry name" value="HTH_LUXR_2"/>
    <property type="match status" value="1"/>
</dbReference>
<sequence>MKQASSTFDFLDATFWRLCTAFACMLVVTAAMNVVVFPLFDGVFTFARDISQTVQALTILLIGVLATFRPAILKRVPLSGIALVGLVVGGVLLPASLAVGSTPLLIAGSSLFALARGCIMLSVAVAIARHLSTKAIVVCIALVYVASSAVQAFLWVMPIVAGFALYLLPPFVSLFLTHKDAMTMIALAVQGERPADAAITRPSSYLPLASQVFVCLFLFHLAFGFSLRFGESTGIPVETFFNIIPVGILAILLMRWGRFDADRLLQVSVLLVTVGFLFVNSNDGSVRNVSNILLSSGKTAFNMVSWIVIMSVGARNKVGALSVAGWGDGIGAIGTLVGAALGIGGNHLVEHSPTGLMVLTGVLLALFVGYALIGLKNFSFETAIEGIVPVEEPEVRSESPEDLFQARCDAIAEEYHLTPREREVFAMLARGRNREYIQEKLVVSRNTVKAHVRHVYEKLDIHSHQELIDLVEEGNLGAEFSGSSV</sequence>
<dbReference type="EMBL" id="DVGB01000082">
    <property type="protein sequence ID" value="HIR01913.1"/>
    <property type="molecule type" value="Genomic_DNA"/>
</dbReference>
<name>A0A9D1A1H8_9ACTN</name>
<dbReference type="GO" id="GO:0003677">
    <property type="term" value="F:DNA binding"/>
    <property type="evidence" value="ECO:0007669"/>
    <property type="project" value="UniProtKB-KW"/>
</dbReference>
<feature type="transmembrane region" description="Helical" evidence="4">
    <location>
        <begin position="320"/>
        <end position="343"/>
    </location>
</feature>
<evidence type="ECO:0000259" key="5">
    <source>
        <dbReference type="PROSITE" id="PS50043"/>
    </source>
</evidence>
<feature type="transmembrane region" description="Helical" evidence="4">
    <location>
        <begin position="355"/>
        <end position="373"/>
    </location>
</feature>
<reference evidence="6" key="2">
    <citation type="journal article" date="2021" name="PeerJ">
        <title>Extensive microbial diversity within the chicken gut microbiome revealed by metagenomics and culture.</title>
        <authorList>
            <person name="Gilroy R."/>
            <person name="Ravi A."/>
            <person name="Getino M."/>
            <person name="Pursley I."/>
            <person name="Horton D.L."/>
            <person name="Alikhan N.F."/>
            <person name="Baker D."/>
            <person name="Gharbi K."/>
            <person name="Hall N."/>
            <person name="Watson M."/>
            <person name="Adriaenssens E.M."/>
            <person name="Foster-Nyarko E."/>
            <person name="Jarju S."/>
            <person name="Secka A."/>
            <person name="Antonio M."/>
            <person name="Oren A."/>
            <person name="Chaudhuri R.R."/>
            <person name="La Ragione R."/>
            <person name="Hildebrand F."/>
            <person name="Pallen M.J."/>
        </authorList>
    </citation>
    <scope>NUCLEOTIDE SEQUENCE</scope>
    <source>
        <strain evidence="6">ChiGjej1B1-2707</strain>
    </source>
</reference>
<evidence type="ECO:0000256" key="4">
    <source>
        <dbReference type="SAM" id="Phobius"/>
    </source>
</evidence>
<feature type="transmembrane region" description="Helical" evidence="4">
    <location>
        <begin position="159"/>
        <end position="177"/>
    </location>
</feature>
<evidence type="ECO:0000256" key="1">
    <source>
        <dbReference type="ARBA" id="ARBA00023015"/>
    </source>
</evidence>
<protein>
    <submittedName>
        <fullName evidence="6">Helix-turn-helix transcriptional regulator</fullName>
    </submittedName>
</protein>
<gene>
    <name evidence="6" type="ORF">IAA69_06605</name>
</gene>
<evidence type="ECO:0000256" key="2">
    <source>
        <dbReference type="ARBA" id="ARBA00023125"/>
    </source>
</evidence>
<dbReference type="AlphaFoldDB" id="A0A9D1A1H8"/>
<keyword evidence="4" id="KW-1133">Transmembrane helix</keyword>
<keyword evidence="1" id="KW-0805">Transcription regulation</keyword>
<feature type="transmembrane region" description="Helical" evidence="4">
    <location>
        <begin position="292"/>
        <end position="313"/>
    </location>
</feature>
<feature type="transmembrane region" description="Helical" evidence="4">
    <location>
        <begin position="105"/>
        <end position="128"/>
    </location>
</feature>
<evidence type="ECO:0000313" key="7">
    <source>
        <dbReference type="Proteomes" id="UP000824261"/>
    </source>
</evidence>
<evidence type="ECO:0000256" key="3">
    <source>
        <dbReference type="ARBA" id="ARBA00023163"/>
    </source>
</evidence>
<organism evidence="6 7">
    <name type="scientific">Candidatus Aveggerthella stercoripullorum</name>
    <dbReference type="NCBI Taxonomy" id="2840688"/>
    <lineage>
        <taxon>Bacteria</taxon>
        <taxon>Bacillati</taxon>
        <taxon>Actinomycetota</taxon>
        <taxon>Coriobacteriia</taxon>
        <taxon>Eggerthellales</taxon>
        <taxon>Eggerthellaceae</taxon>
        <taxon>Eggerthellaceae incertae sedis</taxon>
        <taxon>Candidatus Aveggerthella</taxon>
    </lineage>
</organism>
<dbReference type="Proteomes" id="UP000824261">
    <property type="component" value="Unassembled WGS sequence"/>
</dbReference>
<proteinExistence type="predicted"/>